<accession>A0A4Y2TV26</accession>
<proteinExistence type="predicted"/>
<dbReference type="Proteomes" id="UP000499080">
    <property type="component" value="Unassembled WGS sequence"/>
</dbReference>
<evidence type="ECO:0000313" key="2">
    <source>
        <dbReference type="Proteomes" id="UP000499080"/>
    </source>
</evidence>
<protein>
    <submittedName>
        <fullName evidence="1">Uncharacterized protein</fullName>
    </submittedName>
</protein>
<organism evidence="1 2">
    <name type="scientific">Araneus ventricosus</name>
    <name type="common">Orbweaver spider</name>
    <name type="synonym">Epeira ventricosa</name>
    <dbReference type="NCBI Taxonomy" id="182803"/>
    <lineage>
        <taxon>Eukaryota</taxon>
        <taxon>Metazoa</taxon>
        <taxon>Ecdysozoa</taxon>
        <taxon>Arthropoda</taxon>
        <taxon>Chelicerata</taxon>
        <taxon>Arachnida</taxon>
        <taxon>Araneae</taxon>
        <taxon>Araneomorphae</taxon>
        <taxon>Entelegynae</taxon>
        <taxon>Araneoidea</taxon>
        <taxon>Araneidae</taxon>
        <taxon>Araneus</taxon>
    </lineage>
</organism>
<dbReference type="EMBL" id="BGPR01031404">
    <property type="protein sequence ID" value="GBO04453.1"/>
    <property type="molecule type" value="Genomic_DNA"/>
</dbReference>
<dbReference type="AlphaFoldDB" id="A0A4Y2TV26"/>
<keyword evidence="2" id="KW-1185">Reference proteome</keyword>
<gene>
    <name evidence="1" type="ORF">AVEN_272489_1</name>
</gene>
<name>A0A4Y2TV26_ARAVE</name>
<evidence type="ECO:0000313" key="1">
    <source>
        <dbReference type="EMBL" id="GBO04453.1"/>
    </source>
</evidence>
<comment type="caution">
    <text evidence="1">The sequence shown here is derived from an EMBL/GenBank/DDBJ whole genome shotgun (WGS) entry which is preliminary data.</text>
</comment>
<reference evidence="1 2" key="1">
    <citation type="journal article" date="2019" name="Sci. Rep.">
        <title>Orb-weaving spider Araneus ventricosus genome elucidates the spidroin gene catalogue.</title>
        <authorList>
            <person name="Kono N."/>
            <person name="Nakamura H."/>
            <person name="Ohtoshi R."/>
            <person name="Moran D.A.P."/>
            <person name="Shinohara A."/>
            <person name="Yoshida Y."/>
            <person name="Fujiwara M."/>
            <person name="Mori M."/>
            <person name="Tomita M."/>
            <person name="Arakawa K."/>
        </authorList>
    </citation>
    <scope>NUCLEOTIDE SEQUENCE [LARGE SCALE GENOMIC DNA]</scope>
</reference>
<sequence length="90" mass="9545">MRERRGGGKGGREATRAALLFVTSLKSVKSGEAEASSQTGTIDEEEGIGRLFIGGDDLEVESDGLEQETADISRFVRADGTGADFFTTET</sequence>